<protein>
    <submittedName>
        <fullName evidence="2">BQ2448_654 protein</fullName>
    </submittedName>
</protein>
<proteinExistence type="predicted"/>
<dbReference type="EMBL" id="FMSP01000003">
    <property type="protein sequence ID" value="SCV68533.1"/>
    <property type="molecule type" value="Genomic_DNA"/>
</dbReference>
<feature type="region of interest" description="Disordered" evidence="1">
    <location>
        <begin position="1"/>
        <end position="247"/>
    </location>
</feature>
<accession>A0A238F947</accession>
<organism evidence="2 3">
    <name type="scientific">Microbotryum intermedium</name>
    <dbReference type="NCBI Taxonomy" id="269621"/>
    <lineage>
        <taxon>Eukaryota</taxon>
        <taxon>Fungi</taxon>
        <taxon>Dikarya</taxon>
        <taxon>Basidiomycota</taxon>
        <taxon>Pucciniomycotina</taxon>
        <taxon>Microbotryomycetes</taxon>
        <taxon>Microbotryales</taxon>
        <taxon>Microbotryaceae</taxon>
        <taxon>Microbotryum</taxon>
    </lineage>
</organism>
<evidence type="ECO:0000256" key="1">
    <source>
        <dbReference type="SAM" id="MobiDB-lite"/>
    </source>
</evidence>
<keyword evidence="3" id="KW-1185">Reference proteome</keyword>
<reference evidence="3" key="1">
    <citation type="submission" date="2016-09" db="EMBL/GenBank/DDBJ databases">
        <authorList>
            <person name="Jeantristanb JTB J.-T."/>
            <person name="Ricardo R."/>
        </authorList>
    </citation>
    <scope>NUCLEOTIDE SEQUENCE [LARGE SCALE GENOMIC DNA]</scope>
</reference>
<feature type="compositionally biased region" description="Acidic residues" evidence="1">
    <location>
        <begin position="31"/>
        <end position="40"/>
    </location>
</feature>
<feature type="compositionally biased region" description="Basic and acidic residues" evidence="1">
    <location>
        <begin position="147"/>
        <end position="157"/>
    </location>
</feature>
<evidence type="ECO:0000313" key="3">
    <source>
        <dbReference type="Proteomes" id="UP000198372"/>
    </source>
</evidence>
<gene>
    <name evidence="2" type="ORF">BQ2448_654</name>
</gene>
<evidence type="ECO:0000313" key="2">
    <source>
        <dbReference type="EMBL" id="SCV68533.1"/>
    </source>
</evidence>
<dbReference type="OrthoDB" id="10493933at2759"/>
<feature type="compositionally biased region" description="Acidic residues" evidence="1">
    <location>
        <begin position="74"/>
        <end position="91"/>
    </location>
</feature>
<dbReference type="AlphaFoldDB" id="A0A238F947"/>
<name>A0A238F947_9BASI</name>
<feature type="compositionally biased region" description="Gly residues" evidence="1">
    <location>
        <begin position="163"/>
        <end position="182"/>
    </location>
</feature>
<dbReference type="Proteomes" id="UP000198372">
    <property type="component" value="Unassembled WGS sequence"/>
</dbReference>
<sequence>MTSTTPSKLTQHHHSRSVSDTLDSDHLDSSDGVDNDDDDVVGPGGEPVVFDDDEDDADYHFNTQTSTSRRQTVVDDDGGMDEDFVVDDEELGSGSDSPKASRFSPLQGHSGAFPHGPDCAEKGSSRSGGFLTRFGFGSNHQSRANRSHAEGSSDARRFPLRTGGRGGPGGGGGGGGTRGTGGRTDQWTERILDRNGYPGQLTFDPFLEADTPQTTNVPQHAPSEAPSQPSQEDPSTKMEPVASSSSS</sequence>
<feature type="compositionally biased region" description="Polar residues" evidence="1">
    <location>
        <begin position="61"/>
        <end position="71"/>
    </location>
</feature>